<gene>
    <name evidence="2" type="ORF">Lysil_0221</name>
</gene>
<accession>A0A2K1Q0L3</accession>
<reference evidence="2 3" key="1">
    <citation type="submission" date="2017-08" db="EMBL/GenBank/DDBJ databases">
        <title>Lysobacter sylvestris genome.</title>
        <authorList>
            <person name="Zhang D.-C."/>
            <person name="Albuquerque L."/>
            <person name="Franca L."/>
            <person name="Froufe H.J.C."/>
            <person name="Barroso C."/>
            <person name="Egas C."/>
            <person name="Da Costa M."/>
            <person name="Margesin R."/>
        </authorList>
    </citation>
    <scope>NUCLEOTIDE SEQUENCE [LARGE SCALE GENOMIC DNA]</scope>
    <source>
        <strain evidence="2 3">AM20-91</strain>
    </source>
</reference>
<evidence type="ECO:0008006" key="4">
    <source>
        <dbReference type="Google" id="ProtNLM"/>
    </source>
</evidence>
<dbReference type="Pfam" id="PF08811">
    <property type="entry name" value="DUF1800"/>
    <property type="match status" value="1"/>
</dbReference>
<name>A0A2K1Q0L3_9GAMM</name>
<feature type="chain" id="PRO_5014471830" description="DUF1800 domain-containing protein" evidence="1">
    <location>
        <begin position="26"/>
        <end position="506"/>
    </location>
</feature>
<evidence type="ECO:0000313" key="2">
    <source>
        <dbReference type="EMBL" id="PNS08592.1"/>
    </source>
</evidence>
<organism evidence="2 3">
    <name type="scientific">Solilutibacter silvestris</name>
    <dbReference type="NCBI Taxonomy" id="1645665"/>
    <lineage>
        <taxon>Bacteria</taxon>
        <taxon>Pseudomonadati</taxon>
        <taxon>Pseudomonadota</taxon>
        <taxon>Gammaproteobacteria</taxon>
        <taxon>Lysobacterales</taxon>
        <taxon>Lysobacteraceae</taxon>
        <taxon>Solilutibacter</taxon>
    </lineage>
</organism>
<sequence>MAFPSRSHMVPVAALGMLVAGIAQAAETPVQRLQLGNRISWGIDSRTLQRVSTVGVDRYLDEQLRPDPAAPLPPAIQAQIDAMQISRTPMPQLVRQLEAQRKAMDPIHDEQQKKALQDAYQKALNAPMREAATRSLLRDLYSPKQLQEQMTWFWMNHFSVFSYKANIRPMLADYEDAVRAHALGRFRDLLGAVAHHPAMLRDLDNDQNAAGHINENYARELMELHTLGVNGGYSQKDVQEVARVLTGLGVNQGDAMPKIKPALQAQYRRAGLFEFNPGRHDYGPKVVLGAPIRSSGLAETDEVLDRLARQPATAHFISRKLAIYFIGDGVSDALVERLAQAYLHSDGQIAVVLKQLFRSDEFHASLGRDFKDPIHYVVSAVRLAYEDKPILNAGPMLGWLGRMGEPLYGRQTPDGYPLGQAAWVSSGQMNTRFEIAKAIGSGSAGLFKLDQPNATDAPAFPQLQNALYYQAWQPALSAPTRDALTQARSPQEWNTYFLASPDFMNR</sequence>
<dbReference type="Proteomes" id="UP000236220">
    <property type="component" value="Unassembled WGS sequence"/>
</dbReference>
<dbReference type="AlphaFoldDB" id="A0A2K1Q0L3"/>
<protein>
    <recommendedName>
        <fullName evidence="4">DUF1800 domain-containing protein</fullName>
    </recommendedName>
</protein>
<evidence type="ECO:0000256" key="1">
    <source>
        <dbReference type="SAM" id="SignalP"/>
    </source>
</evidence>
<keyword evidence="1" id="KW-0732">Signal</keyword>
<dbReference type="EMBL" id="NPZB01000001">
    <property type="protein sequence ID" value="PNS08592.1"/>
    <property type="molecule type" value="Genomic_DNA"/>
</dbReference>
<dbReference type="InterPro" id="IPR014917">
    <property type="entry name" value="DUF1800"/>
</dbReference>
<feature type="signal peptide" evidence="1">
    <location>
        <begin position="1"/>
        <end position="25"/>
    </location>
</feature>
<proteinExistence type="predicted"/>
<comment type="caution">
    <text evidence="2">The sequence shown here is derived from an EMBL/GenBank/DDBJ whole genome shotgun (WGS) entry which is preliminary data.</text>
</comment>
<evidence type="ECO:0000313" key="3">
    <source>
        <dbReference type="Proteomes" id="UP000236220"/>
    </source>
</evidence>
<keyword evidence="3" id="KW-1185">Reference proteome</keyword>